<name>A0ABR9AQL4_9BACT</name>
<reference evidence="1 2" key="1">
    <citation type="submission" date="2020-09" db="EMBL/GenBank/DDBJ databases">
        <title>Echinicola sp. CAU 1574 isolated from sand of Sido Beach.</title>
        <authorList>
            <person name="Kim W."/>
        </authorList>
    </citation>
    <scope>NUCLEOTIDE SEQUENCE [LARGE SCALE GENOMIC DNA]</scope>
    <source>
        <strain evidence="1 2">CAU 1574</strain>
    </source>
</reference>
<organism evidence="1 2">
    <name type="scientific">Echinicola arenosa</name>
    <dbReference type="NCBI Taxonomy" id="2774144"/>
    <lineage>
        <taxon>Bacteria</taxon>
        <taxon>Pseudomonadati</taxon>
        <taxon>Bacteroidota</taxon>
        <taxon>Cytophagia</taxon>
        <taxon>Cytophagales</taxon>
        <taxon>Cyclobacteriaceae</taxon>
        <taxon>Echinicola</taxon>
    </lineage>
</organism>
<dbReference type="PANTHER" id="PTHR43428">
    <property type="entry name" value="ARSENATE REDUCTASE"/>
    <property type="match status" value="1"/>
</dbReference>
<accession>A0ABR9AQL4</accession>
<keyword evidence="2" id="KW-1185">Reference proteome</keyword>
<protein>
    <submittedName>
        <fullName evidence="1">Protein-tyrosine-phosphatase</fullName>
    </submittedName>
</protein>
<sequence>MKTKKNLFPKLQSKIDALNFDTISPTRKKELQPLINYVAEHHDKTAQINFICTHNSRRSQFGQVWAQVAADYYDVKAACFSSGTEVTACNERTIASLIRFGFEIEKEGIENPLYKLKYGFEPTLISVFSKRFDHPKNPKTNFAAVMTCAHADENCPYIPGAELRIPIRYMDPKLFDDSLEEEARYDERSLQIATEMFYVFSNI</sequence>
<gene>
    <name evidence="1" type="ORF">IFO69_18020</name>
</gene>
<dbReference type="PANTHER" id="PTHR43428:SF1">
    <property type="entry name" value="ARSENATE REDUCTASE"/>
    <property type="match status" value="1"/>
</dbReference>
<evidence type="ECO:0000313" key="1">
    <source>
        <dbReference type="EMBL" id="MBD8490656.1"/>
    </source>
</evidence>
<dbReference type="SUPFAM" id="SSF52788">
    <property type="entry name" value="Phosphotyrosine protein phosphatases I"/>
    <property type="match status" value="1"/>
</dbReference>
<dbReference type="EMBL" id="JACYTQ010000007">
    <property type="protein sequence ID" value="MBD8490656.1"/>
    <property type="molecule type" value="Genomic_DNA"/>
</dbReference>
<dbReference type="InterPro" id="IPR036196">
    <property type="entry name" value="Ptyr_pPase_sf"/>
</dbReference>
<proteinExistence type="predicted"/>
<comment type="caution">
    <text evidence="1">The sequence shown here is derived from an EMBL/GenBank/DDBJ whole genome shotgun (WGS) entry which is preliminary data.</text>
</comment>
<evidence type="ECO:0000313" key="2">
    <source>
        <dbReference type="Proteomes" id="UP000647133"/>
    </source>
</evidence>
<dbReference type="Proteomes" id="UP000647133">
    <property type="component" value="Unassembled WGS sequence"/>
</dbReference>
<dbReference type="RefSeq" id="WP_192011524.1">
    <property type="nucleotide sequence ID" value="NZ_JACYTQ010000007.1"/>
</dbReference>
<dbReference type="Gene3D" id="3.40.50.2300">
    <property type="match status" value="1"/>
</dbReference>